<dbReference type="AlphaFoldDB" id="A0A516H3H4"/>
<dbReference type="Gene3D" id="3.40.50.2300">
    <property type="match status" value="2"/>
</dbReference>
<keyword evidence="2 4" id="KW-0732">Signal</keyword>
<dbReference type="Proteomes" id="UP000317496">
    <property type="component" value="Chromosome"/>
</dbReference>
<dbReference type="RefSeq" id="WP_144069302.1">
    <property type="nucleotide sequence ID" value="NZ_CP041636.1"/>
</dbReference>
<dbReference type="Pfam" id="PF13458">
    <property type="entry name" value="Peripla_BP_6"/>
    <property type="match status" value="1"/>
</dbReference>
<dbReference type="GO" id="GO:0006865">
    <property type="term" value="P:amino acid transport"/>
    <property type="evidence" value="ECO:0007669"/>
    <property type="project" value="UniProtKB-KW"/>
</dbReference>
<evidence type="ECO:0000256" key="1">
    <source>
        <dbReference type="ARBA" id="ARBA00010062"/>
    </source>
</evidence>
<dbReference type="OrthoDB" id="435355at2"/>
<dbReference type="KEGG" id="fer:FNB15_14035"/>
<dbReference type="EMBL" id="CP041636">
    <property type="protein sequence ID" value="QDO98321.1"/>
    <property type="molecule type" value="Genomic_DNA"/>
</dbReference>
<protein>
    <submittedName>
        <fullName evidence="6">ABC transporter substrate-binding protein</fullName>
    </submittedName>
</protein>
<dbReference type="PANTHER" id="PTHR30483:SF6">
    <property type="entry name" value="PERIPLASMIC BINDING PROTEIN OF ABC TRANSPORTER FOR NATURAL AMINO ACIDS"/>
    <property type="match status" value="1"/>
</dbReference>
<keyword evidence="3" id="KW-0813">Transport</keyword>
<feature type="signal peptide" evidence="4">
    <location>
        <begin position="1"/>
        <end position="22"/>
    </location>
</feature>
<dbReference type="CDD" id="cd06359">
    <property type="entry name" value="PBP1_Nba-like"/>
    <property type="match status" value="1"/>
</dbReference>
<keyword evidence="3" id="KW-0029">Amino-acid transport</keyword>
<evidence type="ECO:0000313" key="7">
    <source>
        <dbReference type="Proteomes" id="UP000317496"/>
    </source>
</evidence>
<evidence type="ECO:0000256" key="4">
    <source>
        <dbReference type="SAM" id="SignalP"/>
    </source>
</evidence>
<dbReference type="PANTHER" id="PTHR30483">
    <property type="entry name" value="LEUCINE-SPECIFIC-BINDING PROTEIN"/>
    <property type="match status" value="1"/>
</dbReference>
<feature type="chain" id="PRO_5022000784" evidence="4">
    <location>
        <begin position="23"/>
        <end position="397"/>
    </location>
</feature>
<gene>
    <name evidence="6" type="ORF">FNB15_14035</name>
</gene>
<evidence type="ECO:0000256" key="3">
    <source>
        <dbReference type="ARBA" id="ARBA00022970"/>
    </source>
</evidence>
<feature type="domain" description="Leucine-binding protein" evidence="5">
    <location>
        <begin position="32"/>
        <end position="366"/>
    </location>
</feature>
<dbReference type="InterPro" id="IPR051010">
    <property type="entry name" value="BCAA_transport"/>
</dbReference>
<name>A0A516H3H4_9PROT</name>
<proteinExistence type="inferred from homology"/>
<accession>A0A516H3H4</accession>
<reference evidence="6 7" key="1">
    <citation type="submission" date="2019-07" db="EMBL/GenBank/DDBJ databases">
        <title>Genome sequencing for Ferrovibrio sp. K5.</title>
        <authorList>
            <person name="Park S.-J."/>
        </authorList>
    </citation>
    <scope>NUCLEOTIDE SEQUENCE [LARGE SCALE GENOMIC DNA]</scope>
    <source>
        <strain evidence="6 7">K5</strain>
    </source>
</reference>
<dbReference type="InterPro" id="IPR028081">
    <property type="entry name" value="Leu-bd"/>
</dbReference>
<organism evidence="6 7">
    <name type="scientific">Ferrovibrio terrae</name>
    <dbReference type="NCBI Taxonomy" id="2594003"/>
    <lineage>
        <taxon>Bacteria</taxon>
        <taxon>Pseudomonadati</taxon>
        <taxon>Pseudomonadota</taxon>
        <taxon>Alphaproteobacteria</taxon>
        <taxon>Rhodospirillales</taxon>
        <taxon>Rhodospirillaceae</taxon>
        <taxon>Ferrovibrio</taxon>
    </lineage>
</organism>
<dbReference type="InterPro" id="IPR028082">
    <property type="entry name" value="Peripla_BP_I"/>
</dbReference>
<comment type="similarity">
    <text evidence="1">Belongs to the leucine-binding protein family.</text>
</comment>
<dbReference type="SUPFAM" id="SSF53822">
    <property type="entry name" value="Periplasmic binding protein-like I"/>
    <property type="match status" value="1"/>
</dbReference>
<sequence>MKFSTLLSLTSALALASVPFVAGDAAAQANKKIKIGFVTTLSGPNAAIGVDMKNSVELAVEHLGKKMGGIPIEVIYEDDEQKPEVGKQKTEKLMQRDKVDFVAGYIWSNVLLASYKTVTDDKTFLISANAGPSPLAGEQCNPYFFAASWQNDQNTMAAGELLNQKGIKSLYIVAPNYAAGQDMANGVKSTFKGQVVGQDMTKWPDQLDFSAEISKIRAAKPGAVFVFFPGRAGVQFFQQYSQAGLKKDVPLYTTFTVDAITLKLQKDLTLDTYQTLWWAPDLPYAANQKFVGEFKKKHKDTPSFYGAQSYDTINLINSAVIATKGNMKDKDAVRTALKAAKFDSVRGPMKFGNNHFPIHNVYQQEVYKVSDTEYDIRTVSTVYKDLVDPYASKCAMK</sequence>
<evidence type="ECO:0000259" key="5">
    <source>
        <dbReference type="Pfam" id="PF13458"/>
    </source>
</evidence>
<evidence type="ECO:0000256" key="2">
    <source>
        <dbReference type="ARBA" id="ARBA00022729"/>
    </source>
</evidence>
<keyword evidence="7" id="KW-1185">Reference proteome</keyword>
<evidence type="ECO:0000313" key="6">
    <source>
        <dbReference type="EMBL" id="QDO98321.1"/>
    </source>
</evidence>